<evidence type="ECO:0000256" key="7">
    <source>
        <dbReference type="SAM" id="Phobius"/>
    </source>
</evidence>
<feature type="compositionally biased region" description="Pro residues" evidence="6">
    <location>
        <begin position="66"/>
        <end position="82"/>
    </location>
</feature>
<keyword evidence="4 7" id="KW-1133">Transmembrane helix</keyword>
<protein>
    <submittedName>
        <fullName evidence="8">Uncharacterized membrane protein YqaE (UPF0057 family)</fullName>
    </submittedName>
</protein>
<dbReference type="AlphaFoldDB" id="A0A318KIS8"/>
<organism evidence="8 9">
    <name type="scientific">Rivihabitans pingtungensis</name>
    <dbReference type="NCBI Taxonomy" id="1054498"/>
    <lineage>
        <taxon>Bacteria</taxon>
        <taxon>Pseudomonadati</taxon>
        <taxon>Pseudomonadota</taxon>
        <taxon>Betaproteobacteria</taxon>
        <taxon>Neisseriales</taxon>
        <taxon>Aquaspirillaceae</taxon>
        <taxon>Rivihabitans</taxon>
    </lineage>
</organism>
<feature type="compositionally biased region" description="Basic residues" evidence="6">
    <location>
        <begin position="55"/>
        <end position="65"/>
    </location>
</feature>
<evidence type="ECO:0000256" key="5">
    <source>
        <dbReference type="ARBA" id="ARBA00023136"/>
    </source>
</evidence>
<comment type="similarity">
    <text evidence="2">Belongs to the UPF0057 (PMP3) family.</text>
</comment>
<keyword evidence="9" id="KW-1185">Reference proteome</keyword>
<dbReference type="Pfam" id="PF01679">
    <property type="entry name" value="Pmp3"/>
    <property type="match status" value="1"/>
</dbReference>
<evidence type="ECO:0000256" key="6">
    <source>
        <dbReference type="SAM" id="MobiDB-lite"/>
    </source>
</evidence>
<evidence type="ECO:0000313" key="9">
    <source>
        <dbReference type="Proteomes" id="UP000247555"/>
    </source>
</evidence>
<sequence length="98" mass="10523">MRVLLAILLPCTAFFRLRRTGAGVFSLLLQLSVVGWLPAAFWAVYVLGRASASHGHARHHGHHATPHPPVARPTPPAPPSMPSPAGRGAVSAKMPRRR</sequence>
<dbReference type="Proteomes" id="UP000247555">
    <property type="component" value="Unassembled WGS sequence"/>
</dbReference>
<dbReference type="RefSeq" id="WP_110391719.1">
    <property type="nucleotide sequence ID" value="NZ_QJKI01000023.1"/>
</dbReference>
<accession>A0A318KIS8</accession>
<feature type="region of interest" description="Disordered" evidence="6">
    <location>
        <begin position="55"/>
        <end position="98"/>
    </location>
</feature>
<comment type="subcellular location">
    <subcellularLocation>
        <location evidence="1">Membrane</location>
    </subcellularLocation>
</comment>
<feature type="transmembrane region" description="Helical" evidence="7">
    <location>
        <begin position="29"/>
        <end position="48"/>
    </location>
</feature>
<keyword evidence="5 7" id="KW-0472">Membrane</keyword>
<evidence type="ECO:0000256" key="1">
    <source>
        <dbReference type="ARBA" id="ARBA00004370"/>
    </source>
</evidence>
<gene>
    <name evidence="8" type="ORF">DFR34_1239</name>
</gene>
<reference evidence="8 9" key="1">
    <citation type="submission" date="2018-05" db="EMBL/GenBank/DDBJ databases">
        <title>Genomic Encyclopedia of Type Strains, Phase IV (KMG-IV): sequencing the most valuable type-strain genomes for metagenomic binning, comparative biology and taxonomic classification.</title>
        <authorList>
            <person name="Goeker M."/>
        </authorList>
    </citation>
    <scope>NUCLEOTIDE SEQUENCE [LARGE SCALE GENOMIC DNA]</scope>
    <source>
        <strain evidence="8 9">DSM 29661</strain>
    </source>
</reference>
<dbReference type="GO" id="GO:0016020">
    <property type="term" value="C:membrane"/>
    <property type="evidence" value="ECO:0007669"/>
    <property type="project" value="UniProtKB-SubCell"/>
</dbReference>
<dbReference type="EMBL" id="QJKI01000023">
    <property type="protein sequence ID" value="PXX75977.1"/>
    <property type="molecule type" value="Genomic_DNA"/>
</dbReference>
<evidence type="ECO:0000313" key="8">
    <source>
        <dbReference type="EMBL" id="PXX75977.1"/>
    </source>
</evidence>
<proteinExistence type="inferred from homology"/>
<name>A0A318KIS8_9NEIS</name>
<dbReference type="InterPro" id="IPR000612">
    <property type="entry name" value="PMP3"/>
</dbReference>
<evidence type="ECO:0000256" key="2">
    <source>
        <dbReference type="ARBA" id="ARBA00009530"/>
    </source>
</evidence>
<comment type="caution">
    <text evidence="8">The sequence shown here is derived from an EMBL/GenBank/DDBJ whole genome shotgun (WGS) entry which is preliminary data.</text>
</comment>
<keyword evidence="3 7" id="KW-0812">Transmembrane</keyword>
<evidence type="ECO:0000256" key="4">
    <source>
        <dbReference type="ARBA" id="ARBA00022989"/>
    </source>
</evidence>
<evidence type="ECO:0000256" key="3">
    <source>
        <dbReference type="ARBA" id="ARBA00022692"/>
    </source>
</evidence>
<dbReference type="OrthoDB" id="9810121at2"/>